<name>A0A7D9HE75_PARCT</name>
<evidence type="ECO:0000256" key="9">
    <source>
        <dbReference type="SAM" id="MobiDB-lite"/>
    </source>
</evidence>
<dbReference type="PROSITE" id="PS01359">
    <property type="entry name" value="ZF_PHD_1"/>
    <property type="match status" value="1"/>
</dbReference>
<comment type="domain">
    <text evidence="8">The PHD-type zinc finger mediates the binding to H3K4me3.</text>
</comment>
<dbReference type="InterPro" id="IPR001965">
    <property type="entry name" value="Znf_PHD"/>
</dbReference>
<dbReference type="CDD" id="cd15584">
    <property type="entry name" value="PHD_ING1_2"/>
    <property type="match status" value="1"/>
</dbReference>
<comment type="subunit">
    <text evidence="8">Component of an histone acetyltransferase complex. Interacts with H3K4me3 and to a lesser extent with H3K4me2.</text>
</comment>
<dbReference type="FunFam" id="3.30.40.10:FF:000016">
    <property type="entry name" value="Inhibitor of growth protein"/>
    <property type="match status" value="1"/>
</dbReference>
<evidence type="ECO:0000256" key="6">
    <source>
        <dbReference type="ARBA" id="ARBA00022853"/>
    </source>
</evidence>
<evidence type="ECO:0000256" key="5">
    <source>
        <dbReference type="ARBA" id="ARBA00022833"/>
    </source>
</evidence>
<dbReference type="OrthoDB" id="5411773at2759"/>
<feature type="region of interest" description="Disordered" evidence="9">
    <location>
        <begin position="247"/>
        <end position="273"/>
    </location>
</feature>
<dbReference type="CDD" id="cd16857">
    <property type="entry name" value="ING_ING1_2"/>
    <property type="match status" value="1"/>
</dbReference>
<sequence>MSSFSNGEPAISSTSSYVETYMDYVEALPDDLQRDISQMRELDMMYQEKLREIGRWMDTYHQRKESSVRKRCMINIQRCLVKGQELGDEKLQHVSHMMDMVDTKSRQVEIEMESAELRSDQAPTIPLKQETQDDQDTTQKAGEKIKTTRNRRRLHEKVKQEQDVENPEKISNSAENPKPPKKKKFNRKKKKENSSPTPDIPIDPNEPTYCLCNQVSFGEMIGCDNEGCAIEWFHFQCVNLTSKPKGKWYCPKCSQERQRKKTDKNDKTDKSEK</sequence>
<feature type="compositionally biased region" description="Basic and acidic residues" evidence="9">
    <location>
        <begin position="263"/>
        <end position="273"/>
    </location>
</feature>
<keyword evidence="7 8" id="KW-0539">Nucleus</keyword>
<evidence type="ECO:0000256" key="8">
    <source>
        <dbReference type="RuleBase" id="RU361213"/>
    </source>
</evidence>
<comment type="subcellular location">
    <subcellularLocation>
        <location evidence="1 8">Nucleus</location>
    </subcellularLocation>
</comment>
<comment type="caution">
    <text evidence="10">The sequence shown here is derived from an EMBL/GenBank/DDBJ whole genome shotgun (WGS) entry which is preliminary data.</text>
</comment>
<dbReference type="Gene3D" id="3.30.40.10">
    <property type="entry name" value="Zinc/RING finger domain, C3HC4 (zinc finger)"/>
    <property type="match status" value="1"/>
</dbReference>
<dbReference type="GO" id="GO:0008270">
    <property type="term" value="F:zinc ion binding"/>
    <property type="evidence" value="ECO:0007669"/>
    <property type="project" value="UniProtKB-KW"/>
</dbReference>
<accession>A0A7D9HE75</accession>
<reference evidence="10" key="1">
    <citation type="submission" date="2020-04" db="EMBL/GenBank/DDBJ databases">
        <authorList>
            <person name="Alioto T."/>
            <person name="Alioto T."/>
            <person name="Gomez Garrido J."/>
        </authorList>
    </citation>
    <scope>NUCLEOTIDE SEQUENCE</scope>
    <source>
        <strain evidence="10">A484AB</strain>
    </source>
</reference>
<feature type="compositionally biased region" description="Basic and acidic residues" evidence="9">
    <location>
        <begin position="157"/>
        <end position="168"/>
    </location>
</feature>
<dbReference type="PANTHER" id="PTHR10333">
    <property type="entry name" value="INHIBITOR OF GROWTH PROTEIN"/>
    <property type="match status" value="1"/>
</dbReference>
<protein>
    <recommendedName>
        <fullName evidence="8">Inhibitor of growth protein</fullName>
    </recommendedName>
</protein>
<dbReference type="EMBL" id="CACRXK020000494">
    <property type="protein sequence ID" value="CAB3982381.1"/>
    <property type="molecule type" value="Genomic_DNA"/>
</dbReference>
<evidence type="ECO:0000256" key="3">
    <source>
        <dbReference type="ARBA" id="ARBA00022723"/>
    </source>
</evidence>
<feature type="compositionally biased region" description="Basic residues" evidence="9">
    <location>
        <begin position="179"/>
        <end position="191"/>
    </location>
</feature>
<dbReference type="InterPro" id="IPR019787">
    <property type="entry name" value="Znf_PHD-finger"/>
</dbReference>
<keyword evidence="11" id="KW-1185">Reference proteome</keyword>
<feature type="region of interest" description="Disordered" evidence="9">
    <location>
        <begin position="114"/>
        <end position="205"/>
    </location>
</feature>
<evidence type="ECO:0000256" key="7">
    <source>
        <dbReference type="ARBA" id="ARBA00023242"/>
    </source>
</evidence>
<keyword evidence="5 8" id="KW-0862">Zinc</keyword>
<proteinExistence type="inferred from homology"/>
<evidence type="ECO:0000256" key="2">
    <source>
        <dbReference type="ARBA" id="ARBA00010210"/>
    </source>
</evidence>
<dbReference type="GO" id="GO:0006325">
    <property type="term" value="P:chromatin organization"/>
    <property type="evidence" value="ECO:0007669"/>
    <property type="project" value="UniProtKB-KW"/>
</dbReference>
<gene>
    <name evidence="10" type="ORF">PACLA_8A000570</name>
</gene>
<dbReference type="GO" id="GO:0005634">
    <property type="term" value="C:nucleus"/>
    <property type="evidence" value="ECO:0007669"/>
    <property type="project" value="UniProtKB-SubCell"/>
</dbReference>
<comment type="function">
    <text evidence="8">Component of an histone acetyltransferase complex.</text>
</comment>
<keyword evidence="3 8" id="KW-0479">Metal-binding</keyword>
<dbReference type="SUPFAM" id="SSF57903">
    <property type="entry name" value="FYVE/PHD zinc finger"/>
    <property type="match status" value="1"/>
</dbReference>
<dbReference type="Pfam" id="PF12998">
    <property type="entry name" value="ING"/>
    <property type="match status" value="1"/>
</dbReference>
<dbReference type="PANTHER" id="PTHR10333:SF89">
    <property type="entry name" value="INHIBITOR OF GROWTH PROTEIN"/>
    <property type="match status" value="1"/>
</dbReference>
<evidence type="ECO:0000256" key="1">
    <source>
        <dbReference type="ARBA" id="ARBA00004123"/>
    </source>
</evidence>
<dbReference type="Proteomes" id="UP001152795">
    <property type="component" value="Unassembled WGS sequence"/>
</dbReference>
<dbReference type="AlphaFoldDB" id="A0A7D9HE75"/>
<comment type="similarity">
    <text evidence="2 8">Belongs to the ING family.</text>
</comment>
<feature type="compositionally biased region" description="Basic residues" evidence="9">
    <location>
        <begin position="147"/>
        <end position="156"/>
    </location>
</feature>
<dbReference type="InterPro" id="IPR013083">
    <property type="entry name" value="Znf_RING/FYVE/PHD"/>
</dbReference>
<evidence type="ECO:0000256" key="4">
    <source>
        <dbReference type="ARBA" id="ARBA00022771"/>
    </source>
</evidence>
<dbReference type="SMART" id="SM01408">
    <property type="entry name" value="ING"/>
    <property type="match status" value="1"/>
</dbReference>
<dbReference type="GO" id="GO:0045893">
    <property type="term" value="P:positive regulation of DNA-templated transcription"/>
    <property type="evidence" value="ECO:0007669"/>
    <property type="project" value="TreeGrafter"/>
</dbReference>
<dbReference type="InterPro" id="IPR011011">
    <property type="entry name" value="Znf_FYVE_PHD"/>
</dbReference>
<keyword evidence="4 8" id="KW-0863">Zinc-finger</keyword>
<dbReference type="InterPro" id="IPR028651">
    <property type="entry name" value="ING_fam"/>
</dbReference>
<dbReference type="PROSITE" id="PS50016">
    <property type="entry name" value="ZF_PHD_2"/>
    <property type="match status" value="1"/>
</dbReference>
<dbReference type="InterPro" id="IPR019786">
    <property type="entry name" value="Zinc_finger_PHD-type_CS"/>
</dbReference>
<dbReference type="InterPro" id="IPR024610">
    <property type="entry name" value="ING_N_histone-binding"/>
</dbReference>
<evidence type="ECO:0000313" key="11">
    <source>
        <dbReference type="Proteomes" id="UP001152795"/>
    </source>
</evidence>
<dbReference type="SMART" id="SM00249">
    <property type="entry name" value="PHD"/>
    <property type="match status" value="1"/>
</dbReference>
<keyword evidence="6 8" id="KW-0156">Chromatin regulator</keyword>
<evidence type="ECO:0000313" key="10">
    <source>
        <dbReference type="EMBL" id="CAB3982381.1"/>
    </source>
</evidence>
<dbReference type="InterPro" id="IPR028643">
    <property type="entry name" value="ING1_PHD_Znf"/>
</dbReference>
<dbReference type="Gene3D" id="6.10.140.1740">
    <property type="match status" value="1"/>
</dbReference>
<organism evidence="10 11">
    <name type="scientific">Paramuricea clavata</name>
    <name type="common">Red gorgonian</name>
    <name type="synonym">Violescent sea-whip</name>
    <dbReference type="NCBI Taxonomy" id="317549"/>
    <lineage>
        <taxon>Eukaryota</taxon>
        <taxon>Metazoa</taxon>
        <taxon>Cnidaria</taxon>
        <taxon>Anthozoa</taxon>
        <taxon>Octocorallia</taxon>
        <taxon>Malacalcyonacea</taxon>
        <taxon>Plexauridae</taxon>
        <taxon>Paramuricea</taxon>
    </lineage>
</organism>